<dbReference type="AlphaFoldDB" id="A0A5B7K0B3"/>
<evidence type="ECO:0000313" key="1">
    <source>
        <dbReference type="EMBL" id="MPD00054.1"/>
    </source>
</evidence>
<organism evidence="1 2">
    <name type="scientific">Portunus trituberculatus</name>
    <name type="common">Swimming crab</name>
    <name type="synonym">Neptunus trituberculatus</name>
    <dbReference type="NCBI Taxonomy" id="210409"/>
    <lineage>
        <taxon>Eukaryota</taxon>
        <taxon>Metazoa</taxon>
        <taxon>Ecdysozoa</taxon>
        <taxon>Arthropoda</taxon>
        <taxon>Crustacea</taxon>
        <taxon>Multicrustacea</taxon>
        <taxon>Malacostraca</taxon>
        <taxon>Eumalacostraca</taxon>
        <taxon>Eucarida</taxon>
        <taxon>Decapoda</taxon>
        <taxon>Pleocyemata</taxon>
        <taxon>Brachyura</taxon>
        <taxon>Eubrachyura</taxon>
        <taxon>Portunoidea</taxon>
        <taxon>Portunidae</taxon>
        <taxon>Portuninae</taxon>
        <taxon>Portunus</taxon>
    </lineage>
</organism>
<dbReference type="EMBL" id="VSRR010121168">
    <property type="protein sequence ID" value="MPD00054.1"/>
    <property type="molecule type" value="Genomic_DNA"/>
</dbReference>
<sequence length="103" mass="11261">MPLPLPPSRCSLTASPHPLSLLRYCFLTSSSSSIPNPPSTPVPLNTFCYSWISNTFAILFPRDSRIPSPSCLYLPLTPYTSTPLPLRCPLTLRPATTQSSTPL</sequence>
<evidence type="ECO:0000313" key="2">
    <source>
        <dbReference type="Proteomes" id="UP000324222"/>
    </source>
</evidence>
<reference evidence="1 2" key="1">
    <citation type="submission" date="2019-05" db="EMBL/GenBank/DDBJ databases">
        <title>Another draft genome of Portunus trituberculatus and its Hox gene families provides insights of decapod evolution.</title>
        <authorList>
            <person name="Jeong J.-H."/>
            <person name="Song I."/>
            <person name="Kim S."/>
            <person name="Choi T."/>
            <person name="Kim D."/>
            <person name="Ryu S."/>
            <person name="Kim W."/>
        </authorList>
    </citation>
    <scope>NUCLEOTIDE SEQUENCE [LARGE SCALE GENOMIC DNA]</scope>
    <source>
        <tissue evidence="1">Muscle</tissue>
    </source>
</reference>
<comment type="caution">
    <text evidence="1">The sequence shown here is derived from an EMBL/GenBank/DDBJ whole genome shotgun (WGS) entry which is preliminary data.</text>
</comment>
<accession>A0A5B7K0B3</accession>
<dbReference type="Proteomes" id="UP000324222">
    <property type="component" value="Unassembled WGS sequence"/>
</dbReference>
<keyword evidence="2" id="KW-1185">Reference proteome</keyword>
<protein>
    <submittedName>
        <fullName evidence="1">Uncharacterized protein</fullName>
    </submittedName>
</protein>
<gene>
    <name evidence="1" type="ORF">E2C01_095502</name>
</gene>
<name>A0A5B7K0B3_PORTR</name>
<proteinExistence type="predicted"/>